<name>A0A430AIJ1_9ENTE</name>
<evidence type="ECO:0000259" key="6">
    <source>
        <dbReference type="PROSITE" id="PS50926"/>
    </source>
</evidence>
<dbReference type="InterPro" id="IPR030390">
    <property type="entry name" value="MeTrfase_TrmA_AS"/>
</dbReference>
<organism evidence="7 8">
    <name type="scientific">Vagococcus entomophilus</name>
    <dbReference type="NCBI Taxonomy" id="1160095"/>
    <lineage>
        <taxon>Bacteria</taxon>
        <taxon>Bacillati</taxon>
        <taxon>Bacillota</taxon>
        <taxon>Bacilli</taxon>
        <taxon>Lactobacillales</taxon>
        <taxon>Enterococcaceae</taxon>
        <taxon>Vagococcus</taxon>
    </lineage>
</organism>
<feature type="active site" description="Nucleophile" evidence="4">
    <location>
        <position position="416"/>
    </location>
</feature>
<dbReference type="Pfam" id="PF05958">
    <property type="entry name" value="tRNA_U5-meth_tr"/>
    <property type="match status" value="1"/>
</dbReference>
<dbReference type="Gene3D" id="2.40.50.140">
    <property type="entry name" value="Nucleic acid-binding proteins"/>
    <property type="match status" value="1"/>
</dbReference>
<keyword evidence="2 4" id="KW-0808">Transferase</keyword>
<evidence type="ECO:0000256" key="3">
    <source>
        <dbReference type="ARBA" id="ARBA00022691"/>
    </source>
</evidence>
<dbReference type="InterPro" id="IPR029063">
    <property type="entry name" value="SAM-dependent_MTases_sf"/>
</dbReference>
<protein>
    <submittedName>
        <fullName evidence="7">23S rRNA (Uracil(1939)-C(5))-methyltransferase RlmD</fullName>
    </submittedName>
</protein>
<dbReference type="FunFam" id="2.40.50.140:FF:000097">
    <property type="entry name" value="23S rRNA (uracil(1939)-C(5))-methyltransferase RlmD"/>
    <property type="match status" value="1"/>
</dbReference>
<reference evidence="7 8" key="1">
    <citation type="submission" date="2017-05" db="EMBL/GenBank/DDBJ databases">
        <title>Vagococcus spp. assemblies.</title>
        <authorList>
            <person name="Gulvik C.A."/>
        </authorList>
    </citation>
    <scope>NUCLEOTIDE SEQUENCE [LARGE SCALE GENOMIC DNA]</scope>
    <source>
        <strain evidence="7 8">DSM 24756</strain>
    </source>
</reference>
<evidence type="ECO:0000256" key="1">
    <source>
        <dbReference type="ARBA" id="ARBA00022603"/>
    </source>
</evidence>
<dbReference type="InterPro" id="IPR002792">
    <property type="entry name" value="TRAM_dom"/>
</dbReference>
<feature type="binding site" evidence="4">
    <location>
        <position position="341"/>
    </location>
    <ligand>
        <name>S-adenosyl-L-methionine</name>
        <dbReference type="ChEBI" id="CHEBI:59789"/>
    </ligand>
</feature>
<evidence type="ECO:0000313" key="8">
    <source>
        <dbReference type="Proteomes" id="UP000288669"/>
    </source>
</evidence>
<sequence>MKIQHQIKQGDSFQVTIKRLGINGEGIGFHKKTIVFVPGSLPKETVLVKASSIAPKFVEADLIKVLKKSKHRILPPCPVYKKCGGCQLQHLAYPEQLIFKNDIVKQALIKYKPNGYQNYLLKPTIGMSEPWHYRNKLQFQIRKDENEKVICGLYESNSHKLVPIDDCLVQDKATTNVINAIVSFLSELKIPIYDEQQNSGIIKTVMVRIGVQTGELQVVFITHSPKLPAKRQLLEKITTQLPDVVSVMQNIQNKKTSQIMGEKTVHLWGKESIEETLNQVTFDLSARAFFQLNPKQTEVLYQQAIQALDPKASDHVIDAYCGVGTIGLALAPFVKEVRGMDIIPSAVEDAKFNAKRLQLTNTFYEAGTAEVLIPEWLQSGFSVDGLIVDPPRTGLDKKLLSCILANPIPKIVYISCNPSTFARDMVELSKKYRVEYLQSVDMFPQTARAEVVAKLTLKNPL</sequence>
<evidence type="ECO:0000256" key="4">
    <source>
        <dbReference type="PROSITE-ProRule" id="PRU01024"/>
    </source>
</evidence>
<dbReference type="NCBIfam" id="TIGR00479">
    <property type="entry name" value="rumA"/>
    <property type="match status" value="1"/>
</dbReference>
<dbReference type="Proteomes" id="UP000288669">
    <property type="component" value="Unassembled WGS sequence"/>
</dbReference>
<dbReference type="EMBL" id="NGJZ01000001">
    <property type="protein sequence ID" value="RSU07905.1"/>
    <property type="molecule type" value="Genomic_DNA"/>
</dbReference>
<feature type="binding site" evidence="4">
    <location>
        <position position="291"/>
    </location>
    <ligand>
        <name>S-adenosyl-L-methionine</name>
        <dbReference type="ChEBI" id="CHEBI:59789"/>
    </ligand>
</feature>
<dbReference type="GO" id="GO:0070041">
    <property type="term" value="F:rRNA (uridine-C5-)-methyltransferase activity"/>
    <property type="evidence" value="ECO:0007669"/>
    <property type="project" value="UniProtKB-ARBA"/>
</dbReference>
<dbReference type="Pfam" id="PF01938">
    <property type="entry name" value="TRAM"/>
    <property type="match status" value="1"/>
</dbReference>
<dbReference type="PROSITE" id="PS50926">
    <property type="entry name" value="TRAM"/>
    <property type="match status" value="1"/>
</dbReference>
<dbReference type="Gene3D" id="2.40.50.1070">
    <property type="match status" value="1"/>
</dbReference>
<dbReference type="OrthoDB" id="9804590at2"/>
<evidence type="ECO:0000256" key="2">
    <source>
        <dbReference type="ARBA" id="ARBA00022679"/>
    </source>
</evidence>
<dbReference type="SUPFAM" id="SSF50249">
    <property type="entry name" value="Nucleic acid-binding proteins"/>
    <property type="match status" value="1"/>
</dbReference>
<dbReference type="PROSITE" id="PS01230">
    <property type="entry name" value="TRMA_1"/>
    <property type="match status" value="1"/>
</dbReference>
<comment type="caution">
    <text evidence="7">The sequence shown here is derived from an EMBL/GenBank/DDBJ whole genome shotgun (WGS) entry which is preliminary data.</text>
</comment>
<dbReference type="Gene3D" id="3.40.50.150">
    <property type="entry name" value="Vaccinia Virus protein VP39"/>
    <property type="match status" value="1"/>
</dbReference>
<feature type="active site" evidence="5">
    <location>
        <position position="416"/>
    </location>
</feature>
<feature type="binding site" evidence="4">
    <location>
        <position position="389"/>
    </location>
    <ligand>
        <name>S-adenosyl-L-methionine</name>
        <dbReference type="ChEBI" id="CHEBI:59789"/>
    </ligand>
</feature>
<dbReference type="SUPFAM" id="SSF53335">
    <property type="entry name" value="S-adenosyl-L-methionine-dependent methyltransferases"/>
    <property type="match status" value="1"/>
</dbReference>
<feature type="domain" description="TRAM" evidence="6">
    <location>
        <begin position="6"/>
        <end position="64"/>
    </location>
</feature>
<dbReference type="FunFam" id="2.40.50.1070:FF:000003">
    <property type="entry name" value="23S rRNA (Uracil-5-)-methyltransferase RumA"/>
    <property type="match status" value="1"/>
</dbReference>
<proteinExistence type="inferred from homology"/>
<dbReference type="PANTHER" id="PTHR11061">
    <property type="entry name" value="RNA M5U METHYLTRANSFERASE"/>
    <property type="match status" value="1"/>
</dbReference>
<keyword evidence="1 4" id="KW-0489">Methyltransferase</keyword>
<dbReference type="PANTHER" id="PTHR11061:SF45">
    <property type="match status" value="1"/>
</dbReference>
<keyword evidence="3 4" id="KW-0949">S-adenosyl-L-methionine</keyword>
<dbReference type="CDD" id="cd02440">
    <property type="entry name" value="AdoMet_MTases"/>
    <property type="match status" value="1"/>
</dbReference>
<keyword evidence="8" id="KW-1185">Reference proteome</keyword>
<accession>A0A430AIJ1</accession>
<feature type="binding site" evidence="4">
    <location>
        <position position="320"/>
    </location>
    <ligand>
        <name>S-adenosyl-L-methionine</name>
        <dbReference type="ChEBI" id="CHEBI:59789"/>
    </ligand>
</feature>
<dbReference type="InterPro" id="IPR010280">
    <property type="entry name" value="U5_MeTrfase_fam"/>
</dbReference>
<dbReference type="AlphaFoldDB" id="A0A430AIJ1"/>
<gene>
    <name evidence="7" type="ORF">CBF30_01305</name>
</gene>
<dbReference type="FunFam" id="3.40.50.150:FF:000009">
    <property type="entry name" value="23S rRNA (Uracil(1939)-C(5))-methyltransferase RlmD"/>
    <property type="match status" value="1"/>
</dbReference>
<dbReference type="RefSeq" id="WP_126821982.1">
    <property type="nucleotide sequence ID" value="NZ_JBHLWU010000001.1"/>
</dbReference>
<dbReference type="GO" id="GO:0070475">
    <property type="term" value="P:rRNA base methylation"/>
    <property type="evidence" value="ECO:0007669"/>
    <property type="project" value="TreeGrafter"/>
</dbReference>
<dbReference type="PROSITE" id="PS51687">
    <property type="entry name" value="SAM_MT_RNA_M5U"/>
    <property type="match status" value="1"/>
</dbReference>
<comment type="similarity">
    <text evidence="4">Belongs to the class I-like SAM-binding methyltransferase superfamily. RNA M5U methyltransferase family.</text>
</comment>
<dbReference type="InterPro" id="IPR012340">
    <property type="entry name" value="NA-bd_OB-fold"/>
</dbReference>
<evidence type="ECO:0000256" key="5">
    <source>
        <dbReference type="PROSITE-ProRule" id="PRU10015"/>
    </source>
</evidence>
<evidence type="ECO:0000313" key="7">
    <source>
        <dbReference type="EMBL" id="RSU07905.1"/>
    </source>
</evidence>